<dbReference type="PROSITE" id="PS50181">
    <property type="entry name" value="FBOX"/>
    <property type="match status" value="1"/>
</dbReference>
<protein>
    <recommendedName>
        <fullName evidence="1">F-box domain-containing protein</fullName>
    </recommendedName>
</protein>
<dbReference type="InterPro" id="IPR001810">
    <property type="entry name" value="F-box_dom"/>
</dbReference>
<proteinExistence type="predicted"/>
<evidence type="ECO:0000259" key="1">
    <source>
        <dbReference type="PROSITE" id="PS50181"/>
    </source>
</evidence>
<evidence type="ECO:0000313" key="2">
    <source>
        <dbReference type="EMBL" id="CAL4156820.1"/>
    </source>
</evidence>
<dbReference type="Gene3D" id="1.20.1280.50">
    <property type="match status" value="1"/>
</dbReference>
<organism evidence="2 3">
    <name type="scientific">Meganyctiphanes norvegica</name>
    <name type="common">Northern krill</name>
    <name type="synonym">Thysanopoda norvegica</name>
    <dbReference type="NCBI Taxonomy" id="48144"/>
    <lineage>
        <taxon>Eukaryota</taxon>
        <taxon>Metazoa</taxon>
        <taxon>Ecdysozoa</taxon>
        <taxon>Arthropoda</taxon>
        <taxon>Crustacea</taxon>
        <taxon>Multicrustacea</taxon>
        <taxon>Malacostraca</taxon>
        <taxon>Eumalacostraca</taxon>
        <taxon>Eucarida</taxon>
        <taxon>Euphausiacea</taxon>
        <taxon>Euphausiidae</taxon>
        <taxon>Meganyctiphanes</taxon>
    </lineage>
</organism>
<sequence>VPEQRKMDPRYWDRIPDEILENILIDVPTYQIPLNEAWICKRWTRIILHSQFWVHKLKNHDISIDDKIWSVLQEFSNTERVSCLYYTSLYQEHHINQTPCLYYKEVDEEHEYPVKAAISNLDYVLSIPFDEDGGHNKRWVISDSSDTMLMASGVLICRSHWFVYVALKSEKIKALSLLLKLLEAREIPVCVRDDHAFWNCSPRMNYLEHLKGGSDEAKALIDFRGCLPTLEGIPSSINNIHLSIGVDDQNNTIDPGLSRLNQNTKITLHLKAGTNISSLAKIYSDTCICFIVSGLKESHILWMTEVTKKFLTTGKLMLIFFDYQLDLKSSEHMLKSIAEAGFDLEFEILCASPTLSSESEKILSDLGFELWPDCGGSFQWFDCDTSLFYHLWNQYGSDFRVQEGDYIDYESGVWLDLYRY</sequence>
<name>A0AAV2S3A1_MEGNR</name>
<comment type="caution">
    <text evidence="2">The sequence shown here is derived from an EMBL/GenBank/DDBJ whole genome shotgun (WGS) entry which is preliminary data.</text>
</comment>
<accession>A0AAV2S3A1</accession>
<evidence type="ECO:0000313" key="3">
    <source>
        <dbReference type="Proteomes" id="UP001497623"/>
    </source>
</evidence>
<feature type="domain" description="F-box" evidence="1">
    <location>
        <begin position="9"/>
        <end position="56"/>
    </location>
</feature>
<feature type="non-terminal residue" evidence="2">
    <location>
        <position position="1"/>
    </location>
</feature>
<dbReference type="SUPFAM" id="SSF81383">
    <property type="entry name" value="F-box domain"/>
    <property type="match status" value="1"/>
</dbReference>
<reference evidence="2 3" key="1">
    <citation type="submission" date="2024-05" db="EMBL/GenBank/DDBJ databases">
        <authorList>
            <person name="Wallberg A."/>
        </authorList>
    </citation>
    <scope>NUCLEOTIDE SEQUENCE [LARGE SCALE GENOMIC DNA]</scope>
</reference>
<dbReference type="Proteomes" id="UP001497623">
    <property type="component" value="Unassembled WGS sequence"/>
</dbReference>
<dbReference type="AlphaFoldDB" id="A0AAV2S3A1"/>
<keyword evidence="3" id="KW-1185">Reference proteome</keyword>
<dbReference type="EMBL" id="CAXKWB010041701">
    <property type="protein sequence ID" value="CAL4156820.1"/>
    <property type="molecule type" value="Genomic_DNA"/>
</dbReference>
<gene>
    <name evidence="2" type="ORF">MNOR_LOCUS31771</name>
</gene>
<dbReference type="InterPro" id="IPR036047">
    <property type="entry name" value="F-box-like_dom_sf"/>
</dbReference>